<dbReference type="OrthoDB" id="676979at2759"/>
<gene>
    <name evidence="3" type="ORF">Ctob_004198</name>
</gene>
<dbReference type="Gene3D" id="3.80.10.10">
    <property type="entry name" value="Ribonuclease Inhibitor"/>
    <property type="match status" value="2"/>
</dbReference>
<dbReference type="GO" id="GO:0005615">
    <property type="term" value="C:extracellular space"/>
    <property type="evidence" value="ECO:0007669"/>
    <property type="project" value="TreeGrafter"/>
</dbReference>
<dbReference type="SMART" id="SM00369">
    <property type="entry name" value="LRR_TYP"/>
    <property type="match status" value="5"/>
</dbReference>
<name>A0A0M0JLD1_9EUKA</name>
<organism evidence="3 4">
    <name type="scientific">Chrysochromulina tobinii</name>
    <dbReference type="NCBI Taxonomy" id="1460289"/>
    <lineage>
        <taxon>Eukaryota</taxon>
        <taxon>Haptista</taxon>
        <taxon>Haptophyta</taxon>
        <taxon>Prymnesiophyceae</taxon>
        <taxon>Prymnesiales</taxon>
        <taxon>Chrysochromulinaceae</taxon>
        <taxon>Chrysochromulina</taxon>
    </lineage>
</organism>
<dbReference type="SUPFAM" id="SSF52058">
    <property type="entry name" value="L domain-like"/>
    <property type="match status" value="1"/>
</dbReference>
<dbReference type="InterPro" id="IPR001611">
    <property type="entry name" value="Leu-rich_rpt"/>
</dbReference>
<dbReference type="PANTHER" id="PTHR45712">
    <property type="entry name" value="AGAP008170-PA"/>
    <property type="match status" value="1"/>
</dbReference>
<keyword evidence="2" id="KW-0677">Repeat</keyword>
<evidence type="ECO:0000256" key="2">
    <source>
        <dbReference type="ARBA" id="ARBA00022737"/>
    </source>
</evidence>
<dbReference type="Proteomes" id="UP000037460">
    <property type="component" value="Unassembled WGS sequence"/>
</dbReference>
<keyword evidence="1" id="KW-0433">Leucine-rich repeat</keyword>
<dbReference type="InterPro" id="IPR050333">
    <property type="entry name" value="SLRP"/>
</dbReference>
<comment type="caution">
    <text evidence="3">The sequence shown here is derived from an EMBL/GenBank/DDBJ whole genome shotgun (WGS) entry which is preliminary data.</text>
</comment>
<protein>
    <submittedName>
        <fullName evidence="3">Leucine rich repeat protein</fullName>
    </submittedName>
</protein>
<dbReference type="SMART" id="SM00364">
    <property type="entry name" value="LRR_BAC"/>
    <property type="match status" value="4"/>
</dbReference>
<dbReference type="PANTHER" id="PTHR45712:SF1">
    <property type="entry name" value="NEPHROCAN"/>
    <property type="match status" value="1"/>
</dbReference>
<sequence>MADDSPAPEHETLDLSGKALGSIDASLIRAGLQHIDLNGNSLATLGVGLFDKCSESLTQLDLYGNKPLKELPAGVLGGLKSLTVLNAFNCMLKKLPADIGGLAVLEEVNVAANKLMMTTDAHFLMWSSVRVLNIYDNNLVRMGSLAPLVALEELRISGNNLEEMPVLCASCPITIYEIHKNRIAKMDDAYFKATPKLSRLSVWGNLLTALPSSLLECHELIGVQAHEMHLASLPSGTWPAGLETLFVQENKNLTKLPKELAACKKLKRVNLGQLQLDADAANVEMAMRATVLSASSGDGIFWSAKGERLEQAKGQK</sequence>
<accession>A0A0M0JLD1</accession>
<dbReference type="InterPro" id="IPR032675">
    <property type="entry name" value="LRR_dom_sf"/>
</dbReference>
<dbReference type="Pfam" id="PF13855">
    <property type="entry name" value="LRR_8"/>
    <property type="match status" value="2"/>
</dbReference>
<evidence type="ECO:0000256" key="1">
    <source>
        <dbReference type="ARBA" id="ARBA00022614"/>
    </source>
</evidence>
<reference evidence="4" key="1">
    <citation type="journal article" date="2015" name="PLoS Genet.">
        <title>Genome Sequence and Transcriptome Analyses of Chrysochromulina tobin: Metabolic Tools for Enhanced Algal Fitness in the Prominent Order Prymnesiales (Haptophyceae).</title>
        <authorList>
            <person name="Hovde B.T."/>
            <person name="Deodato C.R."/>
            <person name="Hunsperger H.M."/>
            <person name="Ryken S.A."/>
            <person name="Yost W."/>
            <person name="Jha R.K."/>
            <person name="Patterson J."/>
            <person name="Monnat R.J. Jr."/>
            <person name="Barlow S.B."/>
            <person name="Starkenburg S.R."/>
            <person name="Cattolico R.A."/>
        </authorList>
    </citation>
    <scope>NUCLEOTIDE SEQUENCE</scope>
    <source>
        <strain evidence="4">CCMP291</strain>
    </source>
</reference>
<dbReference type="InterPro" id="IPR003591">
    <property type="entry name" value="Leu-rich_rpt_typical-subtyp"/>
</dbReference>
<keyword evidence="4" id="KW-1185">Reference proteome</keyword>
<proteinExistence type="predicted"/>
<evidence type="ECO:0000313" key="4">
    <source>
        <dbReference type="Proteomes" id="UP000037460"/>
    </source>
</evidence>
<dbReference type="AlphaFoldDB" id="A0A0M0JLD1"/>
<evidence type="ECO:0000313" key="3">
    <source>
        <dbReference type="EMBL" id="KOO27389.1"/>
    </source>
</evidence>
<dbReference type="EMBL" id="JWZX01002721">
    <property type="protein sequence ID" value="KOO27389.1"/>
    <property type="molecule type" value="Genomic_DNA"/>
</dbReference>